<dbReference type="eggNOG" id="COG1776">
    <property type="taxonomic scope" value="Bacteria"/>
</dbReference>
<dbReference type="STRING" id="1462526.BN990_02410"/>
<evidence type="ECO:0000313" key="5">
    <source>
        <dbReference type="Proteomes" id="UP000028875"/>
    </source>
</evidence>
<reference evidence="5" key="2">
    <citation type="submission" date="2014-05" db="EMBL/GenBank/DDBJ databases">
        <title>Draft genome sequence of Virgibacillus massiliensis Vm-5.</title>
        <authorList>
            <person name="Khelaifia S."/>
            <person name="Croce O."/>
            <person name="Lagier J.C."/>
            <person name="Raoult D."/>
        </authorList>
    </citation>
    <scope>NUCLEOTIDE SEQUENCE [LARGE SCALE GENOMIC DNA]</scope>
    <source>
        <strain evidence="5">Vm-5</strain>
    </source>
</reference>
<keyword evidence="5" id="KW-1185">Reference proteome</keyword>
<sequence length="210" mass="22859">MEISNLTMLQKDVLREIGNIGAGNAATSLSKLVNRRIDMQAPVIKMVNYEEIMGLIGGPEEIITAIVFRIEGEAPGTVYFILSVNEAENLIQEIIQKPEVKLSDSPSNTLAISVLEEVGNILTGAYISALSDLTQINMYPSVPYFSLDMAGAILTAGLVELSQITDCAIIIDTKMNPSTLQDEINGSFLFVPDPDAFHELFQSLGINEHE</sequence>
<dbReference type="CDD" id="cd17909">
    <property type="entry name" value="CheC_ClassI"/>
    <property type="match status" value="1"/>
</dbReference>
<dbReference type="Pfam" id="PF04509">
    <property type="entry name" value="CheC"/>
    <property type="match status" value="2"/>
</dbReference>
<dbReference type="RefSeq" id="WP_021291554.1">
    <property type="nucleotide sequence ID" value="NZ_BNER01000004.1"/>
</dbReference>
<evidence type="ECO:0000259" key="3">
    <source>
        <dbReference type="Pfam" id="PF04509"/>
    </source>
</evidence>
<dbReference type="SUPFAM" id="SSF103039">
    <property type="entry name" value="CheC-like"/>
    <property type="match status" value="1"/>
</dbReference>
<dbReference type="PANTHER" id="PTHR43693:SF1">
    <property type="entry name" value="PROTEIN PHOSPHATASE CHEZ"/>
    <property type="match status" value="1"/>
</dbReference>
<dbReference type="GO" id="GO:0006935">
    <property type="term" value="P:chemotaxis"/>
    <property type="evidence" value="ECO:0007669"/>
    <property type="project" value="UniProtKB-KW"/>
</dbReference>
<dbReference type="PANTHER" id="PTHR43693">
    <property type="entry name" value="PROTEIN PHOSPHATASE CHEZ"/>
    <property type="match status" value="1"/>
</dbReference>
<feature type="domain" description="CheC-like protein" evidence="3">
    <location>
        <begin position="111"/>
        <end position="145"/>
    </location>
</feature>
<proteinExistence type="predicted"/>
<dbReference type="InterPro" id="IPR007597">
    <property type="entry name" value="CheC"/>
</dbReference>
<dbReference type="InterPro" id="IPR028976">
    <property type="entry name" value="CheC-like_sf"/>
</dbReference>
<dbReference type="EMBL" id="CCDP010000001">
    <property type="protein sequence ID" value="CDQ40092.1"/>
    <property type="molecule type" value="Genomic_DNA"/>
</dbReference>
<gene>
    <name evidence="4" type="primary">cheC</name>
    <name evidence="4" type="ORF">BN990_02410</name>
</gene>
<organism evidence="4 5">
    <name type="scientific">Virgibacillus massiliensis</name>
    <dbReference type="NCBI Taxonomy" id="1462526"/>
    <lineage>
        <taxon>Bacteria</taxon>
        <taxon>Bacillati</taxon>
        <taxon>Bacillota</taxon>
        <taxon>Bacilli</taxon>
        <taxon>Bacillales</taxon>
        <taxon>Bacillaceae</taxon>
        <taxon>Virgibacillus</taxon>
    </lineage>
</organism>
<keyword evidence="1" id="KW-0145">Chemotaxis</keyword>
<reference evidence="4 5" key="1">
    <citation type="submission" date="2014-03" db="EMBL/GenBank/DDBJ databases">
        <authorList>
            <person name="Urmite Genomes U."/>
        </authorList>
    </citation>
    <scope>NUCLEOTIDE SEQUENCE [LARGE SCALE GENOMIC DNA]</scope>
    <source>
        <strain evidence="4 5">Vm-5</strain>
    </source>
</reference>
<dbReference type="AlphaFoldDB" id="A0A024QCX2"/>
<evidence type="ECO:0000313" key="4">
    <source>
        <dbReference type="EMBL" id="CDQ40092.1"/>
    </source>
</evidence>
<evidence type="ECO:0000256" key="1">
    <source>
        <dbReference type="ARBA" id="ARBA00022500"/>
    </source>
</evidence>
<name>A0A024QCX2_9BACI</name>
<comment type="caution">
    <text evidence="4">The sequence shown here is derived from an EMBL/GenBank/DDBJ whole genome shotgun (WGS) entry which is preliminary data.</text>
</comment>
<accession>A0A024QCX2</accession>
<keyword evidence="2" id="KW-0378">Hydrolase</keyword>
<dbReference type="Proteomes" id="UP000028875">
    <property type="component" value="Unassembled WGS sequence"/>
</dbReference>
<dbReference type="GO" id="GO:0016787">
    <property type="term" value="F:hydrolase activity"/>
    <property type="evidence" value="ECO:0007669"/>
    <property type="project" value="UniProtKB-KW"/>
</dbReference>
<dbReference type="Gene3D" id="3.40.1550.10">
    <property type="entry name" value="CheC-like"/>
    <property type="match status" value="1"/>
</dbReference>
<dbReference type="OrthoDB" id="9812187at2"/>
<evidence type="ECO:0000256" key="2">
    <source>
        <dbReference type="ARBA" id="ARBA00022801"/>
    </source>
</evidence>
<protein>
    <submittedName>
        <fullName evidence="4">CheY-P phosphatase CheC</fullName>
    </submittedName>
</protein>
<feature type="domain" description="CheC-like protein" evidence="3">
    <location>
        <begin position="10"/>
        <end position="45"/>
    </location>
</feature>
<dbReference type="InterPro" id="IPR050992">
    <property type="entry name" value="CheZ_family_phosphatases"/>
</dbReference>